<evidence type="ECO:0000313" key="3">
    <source>
        <dbReference type="Proteomes" id="UP000299102"/>
    </source>
</evidence>
<proteinExistence type="predicted"/>
<evidence type="ECO:0000313" key="2">
    <source>
        <dbReference type="EMBL" id="GBP08227.1"/>
    </source>
</evidence>
<dbReference type="EMBL" id="BGZK01004305">
    <property type="protein sequence ID" value="GBP08227.1"/>
    <property type="molecule type" value="Genomic_DNA"/>
</dbReference>
<keyword evidence="1" id="KW-0472">Membrane</keyword>
<name>A0A4C1T447_EUMVA</name>
<reference evidence="2 3" key="1">
    <citation type="journal article" date="2019" name="Commun. Biol.">
        <title>The bagworm genome reveals a unique fibroin gene that provides high tensile strength.</title>
        <authorList>
            <person name="Kono N."/>
            <person name="Nakamura H."/>
            <person name="Ohtoshi R."/>
            <person name="Tomita M."/>
            <person name="Numata K."/>
            <person name="Arakawa K."/>
        </authorList>
    </citation>
    <scope>NUCLEOTIDE SEQUENCE [LARGE SCALE GENOMIC DNA]</scope>
</reference>
<protein>
    <submittedName>
        <fullName evidence="2">Uncharacterized protein</fullName>
    </submittedName>
</protein>
<accession>A0A4C1T447</accession>
<feature type="transmembrane region" description="Helical" evidence="1">
    <location>
        <begin position="143"/>
        <end position="164"/>
    </location>
</feature>
<comment type="caution">
    <text evidence="2">The sequence shown here is derived from an EMBL/GenBank/DDBJ whole genome shotgun (WGS) entry which is preliminary data.</text>
</comment>
<gene>
    <name evidence="2" type="ORF">EVAR_73373_1</name>
</gene>
<keyword evidence="1" id="KW-0812">Transmembrane</keyword>
<dbReference type="Proteomes" id="UP000299102">
    <property type="component" value="Unassembled WGS sequence"/>
</dbReference>
<keyword evidence="3" id="KW-1185">Reference proteome</keyword>
<dbReference type="AlphaFoldDB" id="A0A4C1T447"/>
<organism evidence="2 3">
    <name type="scientific">Eumeta variegata</name>
    <name type="common">Bagworm moth</name>
    <name type="synonym">Eumeta japonica</name>
    <dbReference type="NCBI Taxonomy" id="151549"/>
    <lineage>
        <taxon>Eukaryota</taxon>
        <taxon>Metazoa</taxon>
        <taxon>Ecdysozoa</taxon>
        <taxon>Arthropoda</taxon>
        <taxon>Hexapoda</taxon>
        <taxon>Insecta</taxon>
        <taxon>Pterygota</taxon>
        <taxon>Neoptera</taxon>
        <taxon>Endopterygota</taxon>
        <taxon>Lepidoptera</taxon>
        <taxon>Glossata</taxon>
        <taxon>Ditrysia</taxon>
        <taxon>Tineoidea</taxon>
        <taxon>Psychidae</taxon>
        <taxon>Oiketicinae</taxon>
        <taxon>Eumeta</taxon>
    </lineage>
</organism>
<keyword evidence="1" id="KW-1133">Transmembrane helix</keyword>
<sequence length="352" mass="39238">MEVSSSESESSLQQITIICDVHVKPHDLTKFEDASADNPTTLVEPSTSRDVTRESRGVISWLPRGNYECPVKKNGGGTKMNKNEDLWDGFSMNLLDVDDISVTIHSPQTPSPTRDSPCNAMPSNSLRVQEKRQKCNLTAKRCILFWFFYTFAFVLGPDLPYGFLGFSPGPRGFQGPPAKSKRICISTDYPMTNACSKLYLRNSHGVQNLPTSSPHICQSNHCAYTVLQNTQIISYQEQIHAHSLRCALARLESQSTHDLDLQTIAALFKELFKRNSESTTLMIPSRAIVNYFSSPQTYTVGTLILYSRTYRCRPRALPSGTTVKPTGLAYQTCTFRPQIRGQLAPPLSPATT</sequence>
<evidence type="ECO:0000256" key="1">
    <source>
        <dbReference type="SAM" id="Phobius"/>
    </source>
</evidence>